<dbReference type="PROSITE" id="PS50222">
    <property type="entry name" value="EF_HAND_2"/>
    <property type="match status" value="2"/>
</dbReference>
<dbReference type="Pfam" id="PF13499">
    <property type="entry name" value="EF-hand_7"/>
    <property type="match status" value="1"/>
</dbReference>
<dbReference type="SMART" id="SM00054">
    <property type="entry name" value="EFh"/>
    <property type="match status" value="3"/>
</dbReference>
<evidence type="ECO:0000259" key="3">
    <source>
        <dbReference type="PROSITE" id="PS50222"/>
    </source>
</evidence>
<dbReference type="AlphaFoldDB" id="A0A8D0RQY5"/>
<evidence type="ECO:0000313" key="5">
    <source>
        <dbReference type="Proteomes" id="UP000694727"/>
    </source>
</evidence>
<evidence type="ECO:0000256" key="2">
    <source>
        <dbReference type="ARBA" id="ARBA00022837"/>
    </source>
</evidence>
<dbReference type="Ensembl" id="ENSSSCT00025048302.1">
    <property type="protein sequence ID" value="ENSSSCP00025020697.1"/>
    <property type="gene ID" value="ENSSSCG00025035399.1"/>
</dbReference>
<reference evidence="4" key="1">
    <citation type="submission" date="2025-08" db="UniProtKB">
        <authorList>
            <consortium name="Ensembl"/>
        </authorList>
    </citation>
    <scope>IDENTIFICATION</scope>
</reference>
<feature type="domain" description="EF-hand" evidence="3">
    <location>
        <begin position="164"/>
        <end position="199"/>
    </location>
</feature>
<dbReference type="InterPro" id="IPR002048">
    <property type="entry name" value="EF_hand_dom"/>
</dbReference>
<dbReference type="FunFam" id="1.10.238.10:FF:000121">
    <property type="entry name" value="EF-hand calcium-binding domain-containing protein 6"/>
    <property type="match status" value="1"/>
</dbReference>
<name>A0A8D0RQY5_PIG</name>
<feature type="domain" description="EF-hand" evidence="3">
    <location>
        <begin position="62"/>
        <end position="97"/>
    </location>
</feature>
<dbReference type="InterPro" id="IPR052603">
    <property type="entry name" value="EFCB6"/>
</dbReference>
<evidence type="ECO:0000256" key="1">
    <source>
        <dbReference type="ARBA" id="ARBA00022723"/>
    </source>
</evidence>
<evidence type="ECO:0000313" key="4">
    <source>
        <dbReference type="Ensembl" id="ENSSSCP00025020697.1"/>
    </source>
</evidence>
<accession>A0A8D0RQY5</accession>
<dbReference type="PROSITE" id="PS00018">
    <property type="entry name" value="EF_HAND_1"/>
    <property type="match status" value="1"/>
</dbReference>
<dbReference type="PANTHER" id="PTHR20875">
    <property type="entry name" value="EF-HAND CALCIUM-BINDING DOMAIN-CONTAINING PROTEIN 6-RELATED"/>
    <property type="match status" value="1"/>
</dbReference>
<dbReference type="GO" id="GO:0005509">
    <property type="term" value="F:calcium ion binding"/>
    <property type="evidence" value="ECO:0007669"/>
    <property type="project" value="InterPro"/>
</dbReference>
<keyword evidence="2" id="KW-0106">Calcium</keyword>
<proteinExistence type="predicted"/>
<organism evidence="4 5">
    <name type="scientific">Sus scrofa</name>
    <name type="common">Pig</name>
    <dbReference type="NCBI Taxonomy" id="9823"/>
    <lineage>
        <taxon>Eukaryota</taxon>
        <taxon>Metazoa</taxon>
        <taxon>Chordata</taxon>
        <taxon>Craniata</taxon>
        <taxon>Vertebrata</taxon>
        <taxon>Euteleostomi</taxon>
        <taxon>Mammalia</taxon>
        <taxon>Eutheria</taxon>
        <taxon>Laurasiatheria</taxon>
        <taxon>Artiodactyla</taxon>
        <taxon>Suina</taxon>
        <taxon>Suidae</taxon>
        <taxon>Sus</taxon>
    </lineage>
</organism>
<dbReference type="SUPFAM" id="SSF47473">
    <property type="entry name" value="EF-hand"/>
    <property type="match status" value="1"/>
</dbReference>
<dbReference type="FunFam" id="1.10.238.10:FF:000242">
    <property type="entry name" value="EF-hand calcium binding domain 6"/>
    <property type="match status" value="1"/>
</dbReference>
<dbReference type="InterPro" id="IPR011992">
    <property type="entry name" value="EF-hand-dom_pair"/>
</dbReference>
<keyword evidence="1" id="KW-0479">Metal-binding</keyword>
<protein>
    <recommendedName>
        <fullName evidence="3">EF-hand domain-containing protein</fullName>
    </recommendedName>
</protein>
<dbReference type="PANTHER" id="PTHR20875:SF2">
    <property type="entry name" value="EF-HAND CALCIUM-BINDING DOMAIN-CONTAINING PROTEIN 6"/>
    <property type="match status" value="1"/>
</dbReference>
<dbReference type="InterPro" id="IPR018247">
    <property type="entry name" value="EF_Hand_1_Ca_BS"/>
</dbReference>
<dbReference type="Proteomes" id="UP000694727">
    <property type="component" value="Unplaced"/>
</dbReference>
<sequence>YAAGADVKRKIDTIGYTFQHSLSHHSPMRLINSCLSFIATAMANPILSSLDVKRILFQRITNKGDDLKKAFHLLDTGNDRTVSKNELRRVIADFLLPLTREQFQDILAQIPLTRAGAVPYLEFLSRFGGTDLNVNAVKRGGENAMNHCRTLRDLEAQVAEKIFKNIHTVAKAFKLLDVNKTGLVQARELRRVLETFGARMRDHEYKQFAKHYNVDKDTAVDYNVFLKNLGTNNDLNLKYDVGSQEVSWEEQRAKNPSRECLPSSLSPEDIRGNYSLDDLERVFCQELSRSHERVEKALSAGDPSRGGYVSLNYLKIVLDTFVCRLPRRIFIQLMKRTSLCFFLLSSLAIFQNDESVS</sequence>
<dbReference type="Gene3D" id="1.10.238.10">
    <property type="entry name" value="EF-hand"/>
    <property type="match status" value="2"/>
</dbReference>